<dbReference type="NCBIfam" id="TIGR03156">
    <property type="entry name" value="GTP_HflX"/>
    <property type="match status" value="1"/>
</dbReference>
<dbReference type="Gene3D" id="3.40.50.300">
    <property type="entry name" value="P-loop containing nucleotide triphosphate hydrolases"/>
    <property type="match status" value="1"/>
</dbReference>
<sequence>MAGPGKDGKEGEFAELARAAGYNVVDVIRQRRTIDSRFYVGSGKLMQVKQLMADRGVTHVITYDKLKPSQFNNLRRELKVNVMDRVQLILEIFNERAGDMESKLQVRLAELYNQLPLLREYVRHAKRGEQIGFMGLGEYAIDAYYKHVLKQIAVIRRRLDELMIAQADRIRRRKEVGMPQVAITGYTMAGKTSLFNLLARESKGIDGRPFATLSTYSRLVSFHGKRAILTDTIGFIDDLPPLLIKSFYATISEVTYADVVLLVVDASEEDAEIKRKLSVSLNVFDSLAVNRQRVLAVMNKIDLLSPADLSRINGLASRFGLRFVDISAKMGIGIDELKSIVGEMLEDYVTVKLRGDVPEWAFKVATVLGSDGDGLTLLINKVYLPKLSKEAKIELIRNDVSD</sequence>
<comment type="cofactor">
    <cofactor evidence="7">
        <name>Mg(2+)</name>
        <dbReference type="ChEBI" id="CHEBI:18420"/>
    </cofactor>
</comment>
<gene>
    <name evidence="5" type="primary">hflX</name>
    <name evidence="9" type="ORF">GCM10007981_16540</name>
</gene>
<dbReference type="PANTHER" id="PTHR10229">
    <property type="entry name" value="GTP-BINDING PROTEIN HFLX"/>
    <property type="match status" value="1"/>
</dbReference>
<dbReference type="GO" id="GO:0046872">
    <property type="term" value="F:metal ion binding"/>
    <property type="evidence" value="ECO:0007669"/>
    <property type="project" value="UniProtKB-KW"/>
</dbReference>
<dbReference type="PANTHER" id="PTHR10229:SF8">
    <property type="entry name" value="GTPASE HFLX"/>
    <property type="match status" value="1"/>
</dbReference>
<dbReference type="Proteomes" id="UP000610960">
    <property type="component" value="Unassembled WGS sequence"/>
</dbReference>
<feature type="binding site" evidence="6">
    <location>
        <begin position="210"/>
        <end position="214"/>
    </location>
    <ligand>
        <name>GTP</name>
        <dbReference type="ChEBI" id="CHEBI:37565"/>
    </ligand>
</feature>
<feature type="domain" description="Hflx-type G" evidence="8">
    <location>
        <begin position="179"/>
        <end position="349"/>
    </location>
</feature>
<evidence type="ECO:0000256" key="4">
    <source>
        <dbReference type="ARBA" id="ARBA00023134"/>
    </source>
</evidence>
<evidence type="ECO:0000259" key="8">
    <source>
        <dbReference type="PROSITE" id="PS51705"/>
    </source>
</evidence>
<feature type="binding site" evidence="6">
    <location>
        <begin position="327"/>
        <end position="329"/>
    </location>
    <ligand>
        <name>GTP</name>
        <dbReference type="ChEBI" id="CHEBI:37565"/>
    </ligand>
</feature>
<dbReference type="CDD" id="cd01878">
    <property type="entry name" value="HflX"/>
    <property type="match status" value="1"/>
</dbReference>
<evidence type="ECO:0000256" key="7">
    <source>
        <dbReference type="PIRSR" id="PIRSR006809-2"/>
    </source>
</evidence>
<keyword evidence="10" id="KW-1185">Reference proteome</keyword>
<dbReference type="PROSITE" id="PS51705">
    <property type="entry name" value="G_HFLX"/>
    <property type="match status" value="1"/>
</dbReference>
<keyword evidence="2 5" id="KW-0547">Nucleotide-binding</keyword>
<reference evidence="9" key="2">
    <citation type="submission" date="2020-09" db="EMBL/GenBank/DDBJ databases">
        <authorList>
            <person name="Sun Q."/>
            <person name="Ohkuma M."/>
        </authorList>
    </citation>
    <scope>NUCLEOTIDE SEQUENCE</scope>
    <source>
        <strain evidence="9">JCM 10088</strain>
    </source>
</reference>
<comment type="similarity">
    <text evidence="5">Belongs to the TRAFAC class OBG-HflX-like GTPase superfamily. HflX GTPase family.</text>
</comment>
<dbReference type="Pfam" id="PF16360">
    <property type="entry name" value="GTP-bdg_M"/>
    <property type="match status" value="1"/>
</dbReference>
<dbReference type="EMBL" id="BMNL01000003">
    <property type="protein sequence ID" value="GGP22020.1"/>
    <property type="molecule type" value="Genomic_DNA"/>
</dbReference>
<dbReference type="AlphaFoldDB" id="A0A830GWW3"/>
<dbReference type="InterPro" id="IPR006073">
    <property type="entry name" value="GTP-bd"/>
</dbReference>
<comment type="subcellular location">
    <subcellularLocation>
        <location evidence="5">Cytoplasm</location>
    </subcellularLocation>
    <text evidence="5">May associate with membranes.</text>
</comment>
<comment type="subunit">
    <text evidence="5">Monomer. Associates with the 50S ribosomal subunit.</text>
</comment>
<evidence type="ECO:0000256" key="5">
    <source>
        <dbReference type="HAMAP-Rule" id="MF_00900"/>
    </source>
</evidence>
<accession>A0A830GWW3</accession>
<evidence type="ECO:0000256" key="2">
    <source>
        <dbReference type="ARBA" id="ARBA00022741"/>
    </source>
</evidence>
<dbReference type="Pfam" id="PF01926">
    <property type="entry name" value="MMR_HSR1"/>
    <property type="match status" value="1"/>
</dbReference>
<organism evidence="9 10">
    <name type="scientific">Thermocladium modestius</name>
    <dbReference type="NCBI Taxonomy" id="62609"/>
    <lineage>
        <taxon>Archaea</taxon>
        <taxon>Thermoproteota</taxon>
        <taxon>Thermoprotei</taxon>
        <taxon>Thermoproteales</taxon>
        <taxon>Thermoproteaceae</taxon>
        <taxon>Thermocladium</taxon>
    </lineage>
</organism>
<keyword evidence="1 7" id="KW-0479">Metal-binding</keyword>
<feature type="binding site" evidence="6">
    <location>
        <begin position="299"/>
        <end position="302"/>
    </location>
    <ligand>
        <name>GTP</name>
        <dbReference type="ChEBI" id="CHEBI:37565"/>
    </ligand>
</feature>
<dbReference type="GO" id="GO:0005737">
    <property type="term" value="C:cytoplasm"/>
    <property type="evidence" value="ECO:0007669"/>
    <property type="project" value="UniProtKB-SubCell"/>
</dbReference>
<evidence type="ECO:0000256" key="6">
    <source>
        <dbReference type="PIRSR" id="PIRSR006809-1"/>
    </source>
</evidence>
<keyword evidence="5" id="KW-0963">Cytoplasm</keyword>
<protein>
    <recommendedName>
        <fullName evidence="5">GTPase HflX</fullName>
    </recommendedName>
    <alternativeName>
        <fullName evidence="5">GTP-binding protein HflX</fullName>
    </alternativeName>
</protein>
<feature type="binding site" evidence="6">
    <location>
        <begin position="231"/>
        <end position="234"/>
    </location>
    <ligand>
        <name>GTP</name>
        <dbReference type="ChEBI" id="CHEBI:37565"/>
    </ligand>
</feature>
<dbReference type="InterPro" id="IPR027417">
    <property type="entry name" value="P-loop_NTPase"/>
</dbReference>
<dbReference type="Gene3D" id="6.10.250.2860">
    <property type="match status" value="1"/>
</dbReference>
<feature type="binding site" evidence="7">
    <location>
        <position position="192"/>
    </location>
    <ligand>
        <name>Mg(2+)</name>
        <dbReference type="ChEBI" id="CHEBI:18420"/>
    </ligand>
</feature>
<comment type="function">
    <text evidence="5">GTPase that associates with the 50S ribosomal subunit and may have a role during protein synthesis or ribosome biogenesis.</text>
</comment>
<dbReference type="GO" id="GO:0003924">
    <property type="term" value="F:GTPase activity"/>
    <property type="evidence" value="ECO:0007669"/>
    <property type="project" value="UniProtKB-UniRule"/>
</dbReference>
<comment type="caution">
    <text evidence="9">The sequence shown here is derived from an EMBL/GenBank/DDBJ whole genome shotgun (WGS) entry which is preliminary data.</text>
</comment>
<dbReference type="InterPro" id="IPR025121">
    <property type="entry name" value="GTPase_HflX_N"/>
</dbReference>
<evidence type="ECO:0000256" key="3">
    <source>
        <dbReference type="ARBA" id="ARBA00022842"/>
    </source>
</evidence>
<dbReference type="GO" id="GO:0005525">
    <property type="term" value="F:GTP binding"/>
    <property type="evidence" value="ECO:0007669"/>
    <property type="project" value="UniProtKB-UniRule"/>
</dbReference>
<evidence type="ECO:0000256" key="1">
    <source>
        <dbReference type="ARBA" id="ARBA00022723"/>
    </source>
</evidence>
<dbReference type="InterPro" id="IPR042108">
    <property type="entry name" value="GTPase_HflX_N_sf"/>
</dbReference>
<dbReference type="HAMAP" id="MF_00900">
    <property type="entry name" value="GTPase_HflX"/>
    <property type="match status" value="1"/>
</dbReference>
<keyword evidence="3 7" id="KW-0460">Magnesium</keyword>
<dbReference type="PIRSF" id="PIRSF006809">
    <property type="entry name" value="GTP-binding_hflX_prd"/>
    <property type="match status" value="1"/>
</dbReference>
<dbReference type="InterPro" id="IPR030394">
    <property type="entry name" value="G_HFLX_dom"/>
</dbReference>
<feature type="binding site" evidence="7">
    <location>
        <position position="212"/>
    </location>
    <ligand>
        <name>Mg(2+)</name>
        <dbReference type="ChEBI" id="CHEBI:18420"/>
    </ligand>
</feature>
<keyword evidence="4 5" id="KW-0342">GTP-binding</keyword>
<dbReference type="GO" id="GO:0043022">
    <property type="term" value="F:ribosome binding"/>
    <property type="evidence" value="ECO:0007669"/>
    <property type="project" value="TreeGrafter"/>
</dbReference>
<feature type="binding site" evidence="6">
    <location>
        <begin position="185"/>
        <end position="192"/>
    </location>
    <ligand>
        <name>GTP</name>
        <dbReference type="ChEBI" id="CHEBI:37565"/>
    </ligand>
</feature>
<dbReference type="Pfam" id="PF13167">
    <property type="entry name" value="GTP-bdg_N"/>
    <property type="match status" value="1"/>
</dbReference>
<evidence type="ECO:0000313" key="10">
    <source>
        <dbReference type="Proteomes" id="UP000610960"/>
    </source>
</evidence>
<evidence type="ECO:0000313" key="9">
    <source>
        <dbReference type="EMBL" id="GGP22020.1"/>
    </source>
</evidence>
<dbReference type="SUPFAM" id="SSF52540">
    <property type="entry name" value="P-loop containing nucleoside triphosphate hydrolases"/>
    <property type="match status" value="1"/>
</dbReference>
<dbReference type="InterPro" id="IPR032305">
    <property type="entry name" value="GTP-bd_M"/>
</dbReference>
<reference evidence="9" key="1">
    <citation type="journal article" date="2014" name="Int. J. Syst. Evol. Microbiol.">
        <title>Complete genome sequence of Corynebacterium casei LMG S-19264T (=DSM 44701T), isolated from a smear-ripened cheese.</title>
        <authorList>
            <consortium name="US DOE Joint Genome Institute (JGI-PGF)"/>
            <person name="Walter F."/>
            <person name="Albersmeier A."/>
            <person name="Kalinowski J."/>
            <person name="Ruckert C."/>
        </authorList>
    </citation>
    <scope>NUCLEOTIDE SEQUENCE</scope>
    <source>
        <strain evidence="9">JCM 10088</strain>
    </source>
</reference>
<dbReference type="InterPro" id="IPR016496">
    <property type="entry name" value="GTPase_HflX"/>
</dbReference>
<name>A0A830GWW3_9CREN</name>
<dbReference type="Gene3D" id="3.40.50.11060">
    <property type="entry name" value="GTPase HflX, N-terminal domain"/>
    <property type="match status" value="1"/>
</dbReference>
<proteinExistence type="inferred from homology"/>